<comment type="caution">
    <text evidence="1">The sequence shown here is derived from an EMBL/GenBank/DDBJ whole genome shotgun (WGS) entry which is preliminary data.</text>
</comment>
<sequence length="93" mass="10629">MDAPLTLGLIGNNTVDRLAKAACMQDGHAVDAKLSLRYLRNIIYLAGFAMTVQRRDAERANSVSIQHHDHFLHSHYKHRRRRLMNFTKDGSTI</sequence>
<gene>
    <name evidence="1" type="ORF">SK128_025990</name>
</gene>
<proteinExistence type="predicted"/>
<dbReference type="AlphaFoldDB" id="A0AAN9A4B9"/>
<keyword evidence="2" id="KW-1185">Reference proteome</keyword>
<accession>A0AAN9A4B9</accession>
<organism evidence="1 2">
    <name type="scientific">Halocaridina rubra</name>
    <name type="common">Hawaiian red shrimp</name>
    <dbReference type="NCBI Taxonomy" id="373956"/>
    <lineage>
        <taxon>Eukaryota</taxon>
        <taxon>Metazoa</taxon>
        <taxon>Ecdysozoa</taxon>
        <taxon>Arthropoda</taxon>
        <taxon>Crustacea</taxon>
        <taxon>Multicrustacea</taxon>
        <taxon>Malacostraca</taxon>
        <taxon>Eumalacostraca</taxon>
        <taxon>Eucarida</taxon>
        <taxon>Decapoda</taxon>
        <taxon>Pleocyemata</taxon>
        <taxon>Caridea</taxon>
        <taxon>Atyoidea</taxon>
        <taxon>Atyidae</taxon>
        <taxon>Halocaridina</taxon>
    </lineage>
</organism>
<protein>
    <submittedName>
        <fullName evidence="1">Uncharacterized protein</fullName>
    </submittedName>
</protein>
<evidence type="ECO:0000313" key="1">
    <source>
        <dbReference type="EMBL" id="KAK7071950.1"/>
    </source>
</evidence>
<name>A0AAN9A4B9_HALRR</name>
<dbReference type="EMBL" id="JAXCGZ010013790">
    <property type="protein sequence ID" value="KAK7071950.1"/>
    <property type="molecule type" value="Genomic_DNA"/>
</dbReference>
<evidence type="ECO:0000313" key="2">
    <source>
        <dbReference type="Proteomes" id="UP001381693"/>
    </source>
</evidence>
<reference evidence="1 2" key="1">
    <citation type="submission" date="2023-11" db="EMBL/GenBank/DDBJ databases">
        <title>Halocaridina rubra genome assembly.</title>
        <authorList>
            <person name="Smith C."/>
        </authorList>
    </citation>
    <scope>NUCLEOTIDE SEQUENCE [LARGE SCALE GENOMIC DNA]</scope>
    <source>
        <strain evidence="1">EP-1</strain>
        <tissue evidence="1">Whole</tissue>
    </source>
</reference>
<dbReference type="Proteomes" id="UP001381693">
    <property type="component" value="Unassembled WGS sequence"/>
</dbReference>